<evidence type="ECO:0000313" key="2">
    <source>
        <dbReference type="Proteomes" id="UP000199111"/>
    </source>
</evidence>
<dbReference type="SUPFAM" id="SSF53800">
    <property type="entry name" value="Chelatase"/>
    <property type="match status" value="1"/>
</dbReference>
<evidence type="ECO:0008006" key="3">
    <source>
        <dbReference type="Google" id="ProtNLM"/>
    </source>
</evidence>
<reference evidence="2" key="1">
    <citation type="submission" date="2016-10" db="EMBL/GenBank/DDBJ databases">
        <authorList>
            <person name="Varghese N."/>
            <person name="Submissions S."/>
        </authorList>
    </citation>
    <scope>NUCLEOTIDE SEQUENCE [LARGE SCALE GENOMIC DNA]</scope>
    <source>
        <strain evidence="2">CGMCC 4.2126</strain>
    </source>
</reference>
<dbReference type="AlphaFoldDB" id="A0A1I3PSJ0"/>
<proteinExistence type="predicted"/>
<dbReference type="GeneID" id="96298442"/>
<keyword evidence="2" id="KW-1185">Reference proteome</keyword>
<dbReference type="Gene3D" id="3.40.50.1400">
    <property type="match status" value="1"/>
</dbReference>
<name>A0A1I3PSJ0_9ACTN</name>
<sequence length="239" mass="25226">MARRPPVERETVLVGGHESRYGRALGGLPGATVTAVGRDLHALTRRPAVVVPMTLGRDPGLADQIAQILRWNGRGREPGELLLAPPLGTIAHLVGWLRAAAGRATGQAPAPAPPAGPRAVLVTAPAASAEADAELFRVAHLVRRHSGLRWVEVAFTDGDPDIAEGVARCRLLGARHVTAVPASFAEPSLPEGVSWAGPLLSTASLEELVGRRVATARERWDRDADDGLAAAHHHHDHSH</sequence>
<protein>
    <recommendedName>
        <fullName evidence="3">Cobalamin biosynthesis protein CbiX</fullName>
    </recommendedName>
</protein>
<evidence type="ECO:0000313" key="1">
    <source>
        <dbReference type="EMBL" id="SFJ24734.1"/>
    </source>
</evidence>
<accession>A0A1I3PSJ0</accession>
<dbReference type="EMBL" id="FOQY01000007">
    <property type="protein sequence ID" value="SFJ24734.1"/>
    <property type="molecule type" value="Genomic_DNA"/>
</dbReference>
<organism evidence="1 2">
    <name type="scientific">Streptosporangium canum</name>
    <dbReference type="NCBI Taxonomy" id="324952"/>
    <lineage>
        <taxon>Bacteria</taxon>
        <taxon>Bacillati</taxon>
        <taxon>Actinomycetota</taxon>
        <taxon>Actinomycetes</taxon>
        <taxon>Streptosporangiales</taxon>
        <taxon>Streptosporangiaceae</taxon>
        <taxon>Streptosporangium</taxon>
    </lineage>
</organism>
<gene>
    <name evidence="1" type="ORF">SAMN05216275_107196</name>
</gene>
<dbReference type="Proteomes" id="UP000199111">
    <property type="component" value="Unassembled WGS sequence"/>
</dbReference>
<dbReference type="RefSeq" id="WP_143120908.1">
    <property type="nucleotide sequence ID" value="NZ_FOQY01000007.1"/>
</dbReference>